<sequence>MLLGDRADGAQVREGAERAEITAEFSTENRPEVDAWLDENELSGDEGVLLLRG</sequence>
<protein>
    <submittedName>
        <fullName evidence="1">Recombination and repair protein</fullName>
    </submittedName>
</protein>
<evidence type="ECO:0000313" key="1">
    <source>
        <dbReference type="EMBL" id="VEB42813.1"/>
    </source>
</evidence>
<organism evidence="1 2">
    <name type="scientific">Chromobacterium violaceum</name>
    <dbReference type="NCBI Taxonomy" id="536"/>
    <lineage>
        <taxon>Bacteria</taxon>
        <taxon>Pseudomonadati</taxon>
        <taxon>Pseudomonadota</taxon>
        <taxon>Betaproteobacteria</taxon>
        <taxon>Neisseriales</taxon>
        <taxon>Chromobacteriaceae</taxon>
        <taxon>Chromobacterium</taxon>
    </lineage>
</organism>
<gene>
    <name evidence="1" type="ORF">NCTC9695_03265</name>
</gene>
<name>A0A3S4IGC5_CHRVL</name>
<dbReference type="EMBL" id="LR134182">
    <property type="protein sequence ID" value="VEB42813.1"/>
    <property type="molecule type" value="Genomic_DNA"/>
</dbReference>
<dbReference type="AlphaFoldDB" id="A0A3S4IGC5"/>
<reference evidence="1 2" key="1">
    <citation type="submission" date="2018-12" db="EMBL/GenBank/DDBJ databases">
        <authorList>
            <consortium name="Pathogen Informatics"/>
        </authorList>
    </citation>
    <scope>NUCLEOTIDE SEQUENCE [LARGE SCALE GENOMIC DNA]</scope>
    <source>
        <strain evidence="1 2">NCTC9695</strain>
    </source>
</reference>
<accession>A0A3S4IGC5</accession>
<proteinExistence type="predicted"/>
<dbReference type="Proteomes" id="UP000275777">
    <property type="component" value="Chromosome"/>
</dbReference>
<evidence type="ECO:0000313" key="2">
    <source>
        <dbReference type="Proteomes" id="UP000275777"/>
    </source>
</evidence>